<feature type="non-terminal residue" evidence="1">
    <location>
        <position position="36"/>
    </location>
</feature>
<comment type="caution">
    <text evidence="1">The sequence shown here is derived from an EMBL/GenBank/DDBJ whole genome shotgun (WGS) entry which is preliminary data.</text>
</comment>
<sequence length="36" mass="3873">MSSQSAPALYKLLTHCCLISAHQCCLSVPISTAYQC</sequence>
<name>A0ABN9A7T6_9NEOB</name>
<evidence type="ECO:0000313" key="1">
    <source>
        <dbReference type="EMBL" id="CAI9531532.1"/>
    </source>
</evidence>
<organism evidence="1 2">
    <name type="scientific">Staurois parvus</name>
    <dbReference type="NCBI Taxonomy" id="386267"/>
    <lineage>
        <taxon>Eukaryota</taxon>
        <taxon>Metazoa</taxon>
        <taxon>Chordata</taxon>
        <taxon>Craniata</taxon>
        <taxon>Vertebrata</taxon>
        <taxon>Euteleostomi</taxon>
        <taxon>Amphibia</taxon>
        <taxon>Batrachia</taxon>
        <taxon>Anura</taxon>
        <taxon>Neobatrachia</taxon>
        <taxon>Ranoidea</taxon>
        <taxon>Ranidae</taxon>
        <taxon>Staurois</taxon>
    </lineage>
</organism>
<dbReference type="Proteomes" id="UP001162483">
    <property type="component" value="Unassembled WGS sequence"/>
</dbReference>
<keyword evidence="2" id="KW-1185">Reference proteome</keyword>
<evidence type="ECO:0000313" key="2">
    <source>
        <dbReference type="Proteomes" id="UP001162483"/>
    </source>
</evidence>
<protein>
    <submittedName>
        <fullName evidence="1">Uncharacterized protein</fullName>
    </submittedName>
</protein>
<gene>
    <name evidence="1" type="ORF">SPARVUS_LOCUS23971</name>
</gene>
<reference evidence="1" key="1">
    <citation type="submission" date="2023-05" db="EMBL/GenBank/DDBJ databases">
        <authorList>
            <person name="Stuckert A."/>
        </authorList>
    </citation>
    <scope>NUCLEOTIDE SEQUENCE</scope>
</reference>
<dbReference type="EMBL" id="CATNWA010000006">
    <property type="protein sequence ID" value="CAI9531532.1"/>
    <property type="molecule type" value="Genomic_DNA"/>
</dbReference>
<proteinExistence type="predicted"/>
<accession>A0ABN9A7T6</accession>